<dbReference type="EMBL" id="GL733094">
    <property type="protein sequence ID" value="EFX63374.1"/>
    <property type="molecule type" value="Genomic_DNA"/>
</dbReference>
<dbReference type="AlphaFoldDB" id="E9HY07"/>
<organism evidence="1 2">
    <name type="scientific">Daphnia pulex</name>
    <name type="common">Water flea</name>
    <dbReference type="NCBI Taxonomy" id="6669"/>
    <lineage>
        <taxon>Eukaryota</taxon>
        <taxon>Metazoa</taxon>
        <taxon>Ecdysozoa</taxon>
        <taxon>Arthropoda</taxon>
        <taxon>Crustacea</taxon>
        <taxon>Branchiopoda</taxon>
        <taxon>Diplostraca</taxon>
        <taxon>Cladocera</taxon>
        <taxon>Anomopoda</taxon>
        <taxon>Daphniidae</taxon>
        <taxon>Daphnia</taxon>
    </lineage>
</organism>
<evidence type="ECO:0000313" key="1">
    <source>
        <dbReference type="EMBL" id="EFX63374.1"/>
    </source>
</evidence>
<accession>E9HY07</accession>
<proteinExistence type="predicted"/>
<dbReference type="Proteomes" id="UP000000305">
    <property type="component" value="Unassembled WGS sequence"/>
</dbReference>
<evidence type="ECO:0000313" key="2">
    <source>
        <dbReference type="Proteomes" id="UP000000305"/>
    </source>
</evidence>
<protein>
    <submittedName>
        <fullName evidence="1">Uncharacterized protein</fullName>
    </submittedName>
</protein>
<dbReference type="InParanoid" id="E9HY07"/>
<keyword evidence="2" id="KW-1185">Reference proteome</keyword>
<dbReference type="OrthoDB" id="2423195at2759"/>
<reference evidence="1 2" key="1">
    <citation type="journal article" date="2011" name="Science">
        <title>The ecoresponsive genome of Daphnia pulex.</title>
        <authorList>
            <person name="Colbourne J.K."/>
            <person name="Pfrender M.E."/>
            <person name="Gilbert D."/>
            <person name="Thomas W.K."/>
            <person name="Tucker A."/>
            <person name="Oakley T.H."/>
            <person name="Tokishita S."/>
            <person name="Aerts A."/>
            <person name="Arnold G.J."/>
            <person name="Basu M.K."/>
            <person name="Bauer D.J."/>
            <person name="Caceres C.E."/>
            <person name="Carmel L."/>
            <person name="Casola C."/>
            <person name="Choi J.H."/>
            <person name="Detter J.C."/>
            <person name="Dong Q."/>
            <person name="Dusheyko S."/>
            <person name="Eads B.D."/>
            <person name="Frohlich T."/>
            <person name="Geiler-Samerotte K.A."/>
            <person name="Gerlach D."/>
            <person name="Hatcher P."/>
            <person name="Jogdeo S."/>
            <person name="Krijgsveld J."/>
            <person name="Kriventseva E.V."/>
            <person name="Kultz D."/>
            <person name="Laforsch C."/>
            <person name="Lindquist E."/>
            <person name="Lopez J."/>
            <person name="Manak J.R."/>
            <person name="Muller J."/>
            <person name="Pangilinan J."/>
            <person name="Patwardhan R.P."/>
            <person name="Pitluck S."/>
            <person name="Pritham E.J."/>
            <person name="Rechtsteiner A."/>
            <person name="Rho M."/>
            <person name="Rogozin I.B."/>
            <person name="Sakarya O."/>
            <person name="Salamov A."/>
            <person name="Schaack S."/>
            <person name="Shapiro H."/>
            <person name="Shiga Y."/>
            <person name="Skalitzky C."/>
            <person name="Smith Z."/>
            <person name="Souvorov A."/>
            <person name="Sung W."/>
            <person name="Tang Z."/>
            <person name="Tsuchiya D."/>
            <person name="Tu H."/>
            <person name="Vos H."/>
            <person name="Wang M."/>
            <person name="Wolf Y.I."/>
            <person name="Yamagata H."/>
            <person name="Yamada T."/>
            <person name="Ye Y."/>
            <person name="Shaw J.R."/>
            <person name="Andrews J."/>
            <person name="Crease T.J."/>
            <person name="Tang H."/>
            <person name="Lucas S.M."/>
            <person name="Robertson H.M."/>
            <person name="Bork P."/>
            <person name="Koonin E.V."/>
            <person name="Zdobnov E.M."/>
            <person name="Grigoriev I.V."/>
            <person name="Lynch M."/>
            <person name="Boore J.L."/>
        </authorList>
    </citation>
    <scope>NUCLEOTIDE SEQUENCE [LARGE SCALE GENOMIC DNA]</scope>
</reference>
<sequence length="337" mass="38577">MSIDSFKSLLPEMLGPVLQASLVSLRLSLGQFYSGVRTALGLQSNQLLIYYTERVFAGTANEEPNYLERGRCRKRRKLRFVVVNRRLPSTKLWCDFVNTNYPHRLMSLNSSDSLVQMQIYFRTCMQPFGRLLASFDIHLNGPLKLLLDRVAKREYASQEIKEAYFLVFTSYPSTFKPLFEKTALVEDELYCEFHDKKRDKVFNSRQAKSYRLKNLAKTERLLSTKNGVNSIIYHFAENEKRHNSVSGMAFGEKAEEFLASPKAVKFSQHFRKTMCNVEAEEETSTGKKTSLAGNEITKHLNNTEETCSTEVLKEITNLGIADDQTSGRNLASQKAIE</sequence>
<name>E9HY07_DAPPU</name>
<dbReference type="KEGG" id="dpx:DAPPUDRAFT_335541"/>
<dbReference type="HOGENOM" id="CLU_824558_0_0_1"/>
<gene>
    <name evidence="1" type="ORF">DAPPUDRAFT_335541</name>
</gene>